<reference evidence="2 3" key="1">
    <citation type="journal article" date="2013" name="PLoS ONE">
        <title>Predicting the Proteins of Angomonas deanei, Strigomonas culicis and Their Respective Endosymbionts Reveals New Aspects of the Trypanosomatidae Family.</title>
        <authorList>
            <person name="Motta M.C."/>
            <person name="Martins A.C."/>
            <person name="de Souza S.S."/>
            <person name="Catta-Preta C.M."/>
            <person name="Silva R."/>
            <person name="Klein C.C."/>
            <person name="de Almeida L.G."/>
            <person name="de Lima Cunha O."/>
            <person name="Ciapina L.P."/>
            <person name="Brocchi M."/>
            <person name="Colabardini A.C."/>
            <person name="de Araujo Lima B."/>
            <person name="Machado C.R."/>
            <person name="de Almeida Soares C.M."/>
            <person name="Probst C.M."/>
            <person name="de Menezes C.B."/>
            <person name="Thompson C.E."/>
            <person name="Bartholomeu D.C."/>
            <person name="Gradia D.F."/>
            <person name="Pavoni D.P."/>
            <person name="Grisard E.C."/>
            <person name="Fantinatti-Garboggini F."/>
            <person name="Marchini F.K."/>
            <person name="Rodrigues-Luiz G.F."/>
            <person name="Wagner G."/>
            <person name="Goldman G.H."/>
            <person name="Fietto J.L."/>
            <person name="Elias M.C."/>
            <person name="Goldman M.H."/>
            <person name="Sagot M.F."/>
            <person name="Pereira M."/>
            <person name="Stoco P.H."/>
            <person name="de Mendonca-Neto R.P."/>
            <person name="Teixeira S.M."/>
            <person name="Maciel T.E."/>
            <person name="de Oliveira Mendes T.A."/>
            <person name="Urmenyi T.P."/>
            <person name="de Souza W."/>
            <person name="Schenkman S."/>
            <person name="de Vasconcelos A.T."/>
        </authorList>
    </citation>
    <scope>NUCLEOTIDE SEQUENCE [LARGE SCALE GENOMIC DNA]</scope>
</reference>
<accession>S9USE5</accession>
<comment type="caution">
    <text evidence="2">The sequence shown here is derived from an EMBL/GenBank/DDBJ whole genome shotgun (WGS) entry which is preliminary data.</text>
</comment>
<protein>
    <submittedName>
        <fullName evidence="2">Uncharacterized protein</fullName>
    </submittedName>
</protein>
<feature type="region of interest" description="Disordered" evidence="1">
    <location>
        <begin position="1"/>
        <end position="31"/>
    </location>
</feature>
<gene>
    <name evidence="2" type="ORF">STCU_01889</name>
</gene>
<dbReference type="AlphaFoldDB" id="S9USE5"/>
<sequence>MHERYSAAVEAEEAERTQPPPRQAASPPPDAAAYHAYRQRAVDEGGASAAAGITWALDEPAPPHRFRALPPPVQLAYILRRLTMAERHIHYAADYGSLRMMAQLHLGEQWLTECEALLRQLGWWNDELGERVAALRDAATRLKYDYDLD</sequence>
<dbReference type="EMBL" id="ATMH01001889">
    <property type="protein sequence ID" value="EPY33877.1"/>
    <property type="molecule type" value="Genomic_DNA"/>
</dbReference>
<feature type="compositionally biased region" description="Pro residues" evidence="1">
    <location>
        <begin position="18"/>
        <end position="30"/>
    </location>
</feature>
<dbReference type="OrthoDB" id="247552at2759"/>
<dbReference type="Proteomes" id="UP000015354">
    <property type="component" value="Unassembled WGS sequence"/>
</dbReference>
<evidence type="ECO:0000256" key="1">
    <source>
        <dbReference type="SAM" id="MobiDB-lite"/>
    </source>
</evidence>
<organism evidence="2 3">
    <name type="scientific">Strigomonas culicis</name>
    <dbReference type="NCBI Taxonomy" id="28005"/>
    <lineage>
        <taxon>Eukaryota</taxon>
        <taxon>Discoba</taxon>
        <taxon>Euglenozoa</taxon>
        <taxon>Kinetoplastea</taxon>
        <taxon>Metakinetoplastina</taxon>
        <taxon>Trypanosomatida</taxon>
        <taxon>Trypanosomatidae</taxon>
        <taxon>Strigomonadinae</taxon>
        <taxon>Strigomonas</taxon>
    </lineage>
</organism>
<name>S9USE5_9TRYP</name>
<proteinExistence type="predicted"/>
<evidence type="ECO:0000313" key="3">
    <source>
        <dbReference type="Proteomes" id="UP000015354"/>
    </source>
</evidence>
<evidence type="ECO:0000313" key="2">
    <source>
        <dbReference type="EMBL" id="EPY33877.1"/>
    </source>
</evidence>
<keyword evidence="3" id="KW-1185">Reference proteome</keyword>